<gene>
    <name evidence="9" type="ORF">FB466_0899</name>
</gene>
<keyword evidence="10" id="KW-1185">Reference proteome</keyword>
<feature type="transmembrane region" description="Helical" evidence="7">
    <location>
        <begin position="182"/>
        <end position="203"/>
    </location>
</feature>
<dbReference type="OrthoDB" id="9813426at2"/>
<evidence type="ECO:0000256" key="1">
    <source>
        <dbReference type="ARBA" id="ARBA00004651"/>
    </source>
</evidence>
<evidence type="ECO:0000313" key="9">
    <source>
        <dbReference type="EMBL" id="TQM66077.1"/>
    </source>
</evidence>
<organism evidence="9 10">
    <name type="scientific">Klugiella xanthotipulae</name>
    <dbReference type="NCBI Taxonomy" id="244735"/>
    <lineage>
        <taxon>Bacteria</taxon>
        <taxon>Bacillati</taxon>
        <taxon>Actinomycetota</taxon>
        <taxon>Actinomycetes</taxon>
        <taxon>Micrococcales</taxon>
        <taxon>Microbacteriaceae</taxon>
        <taxon>Klugiella</taxon>
    </lineage>
</organism>
<protein>
    <submittedName>
        <fullName evidence="9">Membrane-associated protein</fullName>
    </submittedName>
</protein>
<evidence type="ECO:0000256" key="3">
    <source>
        <dbReference type="ARBA" id="ARBA00022475"/>
    </source>
</evidence>
<dbReference type="GO" id="GO:0005886">
    <property type="term" value="C:plasma membrane"/>
    <property type="evidence" value="ECO:0007669"/>
    <property type="project" value="UniProtKB-SubCell"/>
</dbReference>
<dbReference type="PANTHER" id="PTHR30353">
    <property type="entry name" value="INNER MEMBRANE PROTEIN DEDA-RELATED"/>
    <property type="match status" value="1"/>
</dbReference>
<name>A0A543I673_9MICO</name>
<evidence type="ECO:0000256" key="2">
    <source>
        <dbReference type="ARBA" id="ARBA00010792"/>
    </source>
</evidence>
<sequence length="211" mass="22224">MHAAGLFDPAAIIQGSGGWGLLVVCGIIFVETGLLIGFLLPGDTLLFFTGVLTFAGVIDVPLLVVVVAACLAAVAGDQLGYIIGHRLGPSVFERKQAGLISQATLERTNGFFERYGAATVMIARFVAVVRTVAPVAAGASRMHYARFLSYNVMGGVLWCVLLILAGFFLGQIPGVADFVSQYIDLVLMGIVGISVLLIVISAIRARRQARG</sequence>
<dbReference type="InterPro" id="IPR032818">
    <property type="entry name" value="DedA-like"/>
</dbReference>
<dbReference type="RefSeq" id="WP_141916145.1">
    <property type="nucleotide sequence ID" value="NZ_BAAAYS010000019.1"/>
</dbReference>
<dbReference type="Proteomes" id="UP000318331">
    <property type="component" value="Unassembled WGS sequence"/>
</dbReference>
<evidence type="ECO:0000313" key="10">
    <source>
        <dbReference type="Proteomes" id="UP000318331"/>
    </source>
</evidence>
<evidence type="ECO:0000256" key="6">
    <source>
        <dbReference type="ARBA" id="ARBA00023136"/>
    </source>
</evidence>
<feature type="transmembrane region" description="Helical" evidence="7">
    <location>
        <begin position="150"/>
        <end position="170"/>
    </location>
</feature>
<feature type="transmembrane region" description="Helical" evidence="7">
    <location>
        <begin position="21"/>
        <end position="40"/>
    </location>
</feature>
<comment type="caution">
    <text evidence="9">The sequence shown here is derived from an EMBL/GenBank/DDBJ whole genome shotgun (WGS) entry which is preliminary data.</text>
</comment>
<keyword evidence="6 7" id="KW-0472">Membrane</keyword>
<dbReference type="InterPro" id="IPR032816">
    <property type="entry name" value="VTT_dom"/>
</dbReference>
<dbReference type="Pfam" id="PF09335">
    <property type="entry name" value="VTT_dom"/>
    <property type="match status" value="1"/>
</dbReference>
<accession>A0A543I673</accession>
<evidence type="ECO:0000256" key="7">
    <source>
        <dbReference type="RuleBase" id="RU367016"/>
    </source>
</evidence>
<reference evidence="9 10" key="1">
    <citation type="submission" date="2019-06" db="EMBL/GenBank/DDBJ databases">
        <title>Sequencing the genomes of 1000 actinobacteria strains.</title>
        <authorList>
            <person name="Klenk H.-P."/>
        </authorList>
    </citation>
    <scope>NUCLEOTIDE SEQUENCE [LARGE SCALE GENOMIC DNA]</scope>
    <source>
        <strain evidence="9 10">DSM 18031</strain>
    </source>
</reference>
<keyword evidence="3 7" id="KW-1003">Cell membrane</keyword>
<dbReference type="PANTHER" id="PTHR30353:SF0">
    <property type="entry name" value="TRANSMEMBRANE PROTEIN"/>
    <property type="match status" value="1"/>
</dbReference>
<dbReference type="AlphaFoldDB" id="A0A543I673"/>
<evidence type="ECO:0000256" key="4">
    <source>
        <dbReference type="ARBA" id="ARBA00022692"/>
    </source>
</evidence>
<evidence type="ECO:0000256" key="5">
    <source>
        <dbReference type="ARBA" id="ARBA00022989"/>
    </source>
</evidence>
<proteinExistence type="inferred from homology"/>
<feature type="transmembrane region" description="Helical" evidence="7">
    <location>
        <begin position="46"/>
        <end position="76"/>
    </location>
</feature>
<comment type="subcellular location">
    <subcellularLocation>
        <location evidence="1 7">Cell membrane</location>
        <topology evidence="1 7">Multi-pass membrane protein</topology>
    </subcellularLocation>
</comment>
<keyword evidence="4 7" id="KW-0812">Transmembrane</keyword>
<evidence type="ECO:0000259" key="8">
    <source>
        <dbReference type="Pfam" id="PF09335"/>
    </source>
</evidence>
<feature type="domain" description="VTT" evidence="8">
    <location>
        <begin position="40"/>
        <end position="166"/>
    </location>
</feature>
<comment type="similarity">
    <text evidence="2 7">Belongs to the DedA family.</text>
</comment>
<dbReference type="EMBL" id="VFPN01000001">
    <property type="protein sequence ID" value="TQM66077.1"/>
    <property type="molecule type" value="Genomic_DNA"/>
</dbReference>
<keyword evidence="5 7" id="KW-1133">Transmembrane helix</keyword>